<dbReference type="EMBL" id="FXYF01000020">
    <property type="protein sequence ID" value="SMX50131.1"/>
    <property type="molecule type" value="Genomic_DNA"/>
</dbReference>
<keyword evidence="2" id="KW-1185">Reference proteome</keyword>
<reference evidence="1 2" key="1">
    <citation type="submission" date="2017-05" db="EMBL/GenBank/DDBJ databases">
        <authorList>
            <person name="Song R."/>
            <person name="Chenine A.L."/>
            <person name="Ruprecht R.M."/>
        </authorList>
    </citation>
    <scope>NUCLEOTIDE SEQUENCE [LARGE SCALE GENOMIC DNA]</scope>
    <source>
        <strain evidence="1 2">CECT 8898</strain>
    </source>
</reference>
<dbReference type="RefSeq" id="WP_094023347.1">
    <property type="nucleotide sequence ID" value="NZ_FXYF01000020.1"/>
</dbReference>
<organism evidence="1 2">
    <name type="scientific">Maliponia aquimaris</name>
    <dbReference type="NCBI Taxonomy" id="1673631"/>
    <lineage>
        <taxon>Bacteria</taxon>
        <taxon>Pseudomonadati</taxon>
        <taxon>Pseudomonadota</taxon>
        <taxon>Alphaproteobacteria</taxon>
        <taxon>Rhodobacterales</taxon>
        <taxon>Paracoccaceae</taxon>
        <taxon>Maliponia</taxon>
    </lineage>
</organism>
<dbReference type="Proteomes" id="UP000207598">
    <property type="component" value="Unassembled WGS sequence"/>
</dbReference>
<protein>
    <submittedName>
        <fullName evidence="1">Uncharacterized protein</fullName>
    </submittedName>
</protein>
<proteinExistence type="predicted"/>
<evidence type="ECO:0000313" key="2">
    <source>
        <dbReference type="Proteomes" id="UP000207598"/>
    </source>
</evidence>
<evidence type="ECO:0000313" key="1">
    <source>
        <dbReference type="EMBL" id="SMX50131.1"/>
    </source>
</evidence>
<sequence>MSDRAELAALLARAAGHGTRPPLSCPASPEEAAGLVAHALRGCIAPRRLTVRADDQPCLVAEAAGGNLLRLLHAPPPLDRLSGRPLTPADLDALADGLRAVLPGGQVLEVRHARPDTPPDPLHSGLPADLLLSRLGIAPFTTVVPDPLDWFQQAAEDMLLAILTPDAAPQVLHPAPALTDAFLETLSAVLAQPDGPAASLQADEMLFLDAGAVTLGLTRTAGGPRALVFEAGTAADLAGFWAGMPHSLVPLAE</sequence>
<accession>A0A238L5P7</accession>
<dbReference type="AlphaFoldDB" id="A0A238L5P7"/>
<gene>
    <name evidence="1" type="ORF">MAA8898_04619</name>
</gene>
<name>A0A238L5P7_9RHOB</name>